<protein>
    <recommendedName>
        <fullName evidence="5">Peptidoglycan binding-like domain-containing protein</fullName>
    </recommendedName>
</protein>
<evidence type="ECO:0000313" key="3">
    <source>
        <dbReference type="EMBL" id="PIR45127.1"/>
    </source>
</evidence>
<dbReference type="Gene3D" id="1.10.101.10">
    <property type="entry name" value="PGBD-like superfamily/PGBD"/>
    <property type="match status" value="2"/>
</dbReference>
<keyword evidence="2" id="KW-0732">Signal</keyword>
<dbReference type="Proteomes" id="UP000228767">
    <property type="component" value="Unassembled WGS sequence"/>
</dbReference>
<dbReference type="InterPro" id="IPR036365">
    <property type="entry name" value="PGBD-like_sf"/>
</dbReference>
<dbReference type="InterPro" id="IPR036366">
    <property type="entry name" value="PGBDSf"/>
</dbReference>
<dbReference type="EMBL" id="PCYI01000006">
    <property type="protein sequence ID" value="PIR45127.1"/>
    <property type="molecule type" value="Genomic_DNA"/>
</dbReference>
<dbReference type="AlphaFoldDB" id="A0A2H0RF96"/>
<feature type="region of interest" description="Disordered" evidence="1">
    <location>
        <begin position="287"/>
        <end position="306"/>
    </location>
</feature>
<feature type="compositionally biased region" description="Low complexity" evidence="1">
    <location>
        <begin position="158"/>
        <end position="179"/>
    </location>
</feature>
<proteinExistence type="predicted"/>
<evidence type="ECO:0000256" key="2">
    <source>
        <dbReference type="SAM" id="SignalP"/>
    </source>
</evidence>
<name>A0A2H0RF96_9BACT</name>
<sequence length="450" mass="44624">MSTTKYLAIIALLLGAPALASAAFDDVTLTTDAVLSINGITLTVSGSSGVMESITANSNNFTVDLAPGSSLKVVSADRKKFNTSLSVSTTNAGITGECTSSLSNVTISYPSGSGDDVTATIEPSSIVCGETAGSSSGTGSGGISSGGSGGGGSFAPQPVVTTTTTTTTPTPSVTTPVITREPTPPAVAFSTPAARVLTILFTQPLTNGTRSSQVAELQKLLNSDPDTMVSSSGAGSPGNETTLLGPLTVRAVEKFQVKHGVALPGDPGYGFVGPKTRAKLNELAGGAVGVGSAPSPSQKRAGGELGASATSAVSAGFTFTQPLTNGTRSSQVAELQKLLNSDPDTMVSSSGAGSPGSETTLLGPLTVRAVEKFQVKHGIAGPGDPGYGFVGPKTRAKLNELAGGQAGVGAGSAVGASTSGDSSATQSQLDTLNALLEQVRQLQTQLQAVQ</sequence>
<gene>
    <name evidence="3" type="ORF">COV10_01215</name>
</gene>
<comment type="caution">
    <text evidence="3">The sequence shown here is derived from an EMBL/GenBank/DDBJ whole genome shotgun (WGS) entry which is preliminary data.</text>
</comment>
<feature type="region of interest" description="Disordered" evidence="1">
    <location>
        <begin position="341"/>
        <end position="360"/>
    </location>
</feature>
<accession>A0A2H0RF96</accession>
<feature type="region of interest" description="Disordered" evidence="1">
    <location>
        <begin position="128"/>
        <end position="185"/>
    </location>
</feature>
<evidence type="ECO:0008006" key="5">
    <source>
        <dbReference type="Google" id="ProtNLM"/>
    </source>
</evidence>
<reference evidence="3 4" key="1">
    <citation type="submission" date="2017-09" db="EMBL/GenBank/DDBJ databases">
        <title>Depth-based differentiation of microbial function through sediment-hosted aquifers and enrichment of novel symbionts in the deep terrestrial subsurface.</title>
        <authorList>
            <person name="Probst A.J."/>
            <person name="Ladd B."/>
            <person name="Jarett J.K."/>
            <person name="Geller-Mcgrath D.E."/>
            <person name="Sieber C.M."/>
            <person name="Emerson J.B."/>
            <person name="Anantharaman K."/>
            <person name="Thomas B.C."/>
            <person name="Malmstrom R."/>
            <person name="Stieglmeier M."/>
            <person name="Klingl A."/>
            <person name="Woyke T."/>
            <person name="Ryan C.M."/>
            <person name="Banfield J.F."/>
        </authorList>
    </citation>
    <scope>NUCLEOTIDE SEQUENCE [LARGE SCALE GENOMIC DNA]</scope>
    <source>
        <strain evidence="3">CG10_big_fil_rev_8_21_14_0_10_51_16</strain>
    </source>
</reference>
<feature type="compositionally biased region" description="Gly residues" evidence="1">
    <location>
        <begin position="136"/>
        <end position="153"/>
    </location>
</feature>
<evidence type="ECO:0000313" key="4">
    <source>
        <dbReference type="Proteomes" id="UP000228767"/>
    </source>
</evidence>
<evidence type="ECO:0000256" key="1">
    <source>
        <dbReference type="SAM" id="MobiDB-lite"/>
    </source>
</evidence>
<feature type="signal peptide" evidence="2">
    <location>
        <begin position="1"/>
        <end position="22"/>
    </location>
</feature>
<organism evidence="3 4">
    <name type="scientific">Candidatus Vogelbacteria bacterium CG10_big_fil_rev_8_21_14_0_10_51_16</name>
    <dbReference type="NCBI Taxonomy" id="1975045"/>
    <lineage>
        <taxon>Bacteria</taxon>
        <taxon>Candidatus Vogeliibacteriota</taxon>
    </lineage>
</organism>
<feature type="chain" id="PRO_5013950610" description="Peptidoglycan binding-like domain-containing protein" evidence="2">
    <location>
        <begin position="23"/>
        <end position="450"/>
    </location>
</feature>
<dbReference type="SUPFAM" id="SSF47090">
    <property type="entry name" value="PGBD-like"/>
    <property type="match status" value="2"/>
</dbReference>